<feature type="domain" description="Peptidase M16 C-terminal" evidence="10">
    <location>
        <begin position="250"/>
        <end position="424"/>
    </location>
</feature>
<proteinExistence type="inferred from homology"/>
<protein>
    <submittedName>
        <fullName evidence="11">Insulinase family protein</fullName>
    </submittedName>
</protein>
<dbReference type="PROSITE" id="PS00143">
    <property type="entry name" value="INSULINASE"/>
    <property type="match status" value="1"/>
</dbReference>
<comment type="caution">
    <text evidence="11">The sequence shown here is derived from an EMBL/GenBank/DDBJ whole genome shotgun (WGS) entry which is preliminary data.</text>
</comment>
<evidence type="ECO:0000256" key="1">
    <source>
        <dbReference type="ARBA" id="ARBA00001947"/>
    </source>
</evidence>
<evidence type="ECO:0000256" key="5">
    <source>
        <dbReference type="ARBA" id="ARBA00022801"/>
    </source>
</evidence>
<evidence type="ECO:0000256" key="6">
    <source>
        <dbReference type="ARBA" id="ARBA00022833"/>
    </source>
</evidence>
<dbReference type="InterPro" id="IPR007863">
    <property type="entry name" value="Peptidase_M16_C"/>
</dbReference>
<dbReference type="Pfam" id="PF00675">
    <property type="entry name" value="Peptidase_M16"/>
    <property type="match status" value="1"/>
</dbReference>
<keyword evidence="12" id="KW-1185">Reference proteome</keyword>
<dbReference type="PANTHER" id="PTHR43690">
    <property type="entry name" value="NARDILYSIN"/>
    <property type="match status" value="1"/>
</dbReference>
<dbReference type="Proteomes" id="UP001500713">
    <property type="component" value="Unassembled WGS sequence"/>
</dbReference>
<evidence type="ECO:0000256" key="2">
    <source>
        <dbReference type="ARBA" id="ARBA00007261"/>
    </source>
</evidence>
<dbReference type="EMBL" id="BAAAEM010000002">
    <property type="protein sequence ID" value="GAA0469996.1"/>
    <property type="molecule type" value="Genomic_DNA"/>
</dbReference>
<evidence type="ECO:0000259" key="10">
    <source>
        <dbReference type="Pfam" id="PF05193"/>
    </source>
</evidence>
<dbReference type="InterPro" id="IPR001431">
    <property type="entry name" value="Pept_M16_Zn_BS"/>
</dbReference>
<evidence type="ECO:0000256" key="4">
    <source>
        <dbReference type="ARBA" id="ARBA00022723"/>
    </source>
</evidence>
<evidence type="ECO:0000256" key="3">
    <source>
        <dbReference type="ARBA" id="ARBA00022670"/>
    </source>
</evidence>
<comment type="cofactor">
    <cofactor evidence="1">
        <name>Zn(2+)</name>
        <dbReference type="ChEBI" id="CHEBI:29105"/>
    </cofactor>
</comment>
<name>A0ABN1A878_9SPHN</name>
<feature type="domain" description="Peptidase M16 C-terminal" evidence="10">
    <location>
        <begin position="724"/>
        <end position="904"/>
    </location>
</feature>
<dbReference type="InterPro" id="IPR050626">
    <property type="entry name" value="Peptidase_M16"/>
</dbReference>
<dbReference type="PANTHER" id="PTHR43690:SF17">
    <property type="entry name" value="PROTEIN YHJJ"/>
    <property type="match status" value="1"/>
</dbReference>
<reference evidence="11 12" key="1">
    <citation type="journal article" date="2019" name="Int. J. Syst. Evol. Microbiol.">
        <title>The Global Catalogue of Microorganisms (GCM) 10K type strain sequencing project: providing services to taxonomists for standard genome sequencing and annotation.</title>
        <authorList>
            <consortium name="The Broad Institute Genomics Platform"/>
            <consortium name="The Broad Institute Genome Sequencing Center for Infectious Disease"/>
            <person name="Wu L."/>
            <person name="Ma J."/>
        </authorList>
    </citation>
    <scope>NUCLEOTIDE SEQUENCE [LARGE SCALE GENOMIC DNA]</scope>
    <source>
        <strain evidence="11 12">JCM 14162</strain>
    </source>
</reference>
<evidence type="ECO:0000256" key="7">
    <source>
        <dbReference type="ARBA" id="ARBA00023049"/>
    </source>
</evidence>
<gene>
    <name evidence="11" type="ORF">GCM10009096_08640</name>
</gene>
<dbReference type="Pfam" id="PF05193">
    <property type="entry name" value="Peptidase_M16_C"/>
    <property type="match status" value="2"/>
</dbReference>
<dbReference type="SUPFAM" id="SSF63411">
    <property type="entry name" value="LuxS/MPP-like metallohydrolase"/>
    <property type="match status" value="3"/>
</dbReference>
<dbReference type="InterPro" id="IPR011765">
    <property type="entry name" value="Pept_M16_N"/>
</dbReference>
<dbReference type="InterPro" id="IPR011249">
    <property type="entry name" value="Metalloenz_LuxS/M16"/>
</dbReference>
<keyword evidence="6" id="KW-0862">Zinc</keyword>
<keyword evidence="3" id="KW-0645">Protease</keyword>
<evidence type="ECO:0000313" key="11">
    <source>
        <dbReference type="EMBL" id="GAA0469996.1"/>
    </source>
</evidence>
<evidence type="ECO:0000313" key="12">
    <source>
        <dbReference type="Proteomes" id="UP001500713"/>
    </source>
</evidence>
<evidence type="ECO:0000259" key="9">
    <source>
        <dbReference type="Pfam" id="PF00675"/>
    </source>
</evidence>
<keyword evidence="7" id="KW-0482">Metalloprotease</keyword>
<keyword evidence="5" id="KW-0378">Hydrolase</keyword>
<keyword evidence="4" id="KW-0479">Metal-binding</keyword>
<comment type="similarity">
    <text evidence="2 8">Belongs to the peptidase M16 family.</text>
</comment>
<dbReference type="Gene3D" id="3.30.830.10">
    <property type="entry name" value="Metalloenzyme, LuxS/M16 peptidase-like"/>
    <property type="match status" value="3"/>
</dbReference>
<organism evidence="11 12">
    <name type="scientific">Parasphingorhabdus litoris</name>
    <dbReference type="NCBI Taxonomy" id="394733"/>
    <lineage>
        <taxon>Bacteria</taxon>
        <taxon>Pseudomonadati</taxon>
        <taxon>Pseudomonadota</taxon>
        <taxon>Alphaproteobacteria</taxon>
        <taxon>Sphingomonadales</taxon>
        <taxon>Sphingomonadaceae</taxon>
        <taxon>Parasphingorhabdus</taxon>
    </lineage>
</organism>
<evidence type="ECO:0000256" key="8">
    <source>
        <dbReference type="RuleBase" id="RU004447"/>
    </source>
</evidence>
<sequence length="991" mass="109558">MIQGGVIHWPVRYALRITGSMNRHSRAFGRFATIFTLFASLTFPPQIAAQEPERAKEISTEQPWLYKGSDVPIDKSWTFGVLDNGLRYAVKNNGVPPGQVSIRVRIDVGSLMEQDHEQGFAHFMEHLSFRGSTYVPDGEAKRIWQRLGATFGSDSNAETTPTQTVYKLDLPNANPTSLDESIKIISGMISAPGLNAISVNAERPVVLAELQERQGPQTKVQDATRELFFAGQRLASRAPIGTPETLAAATPQMLQLFHQRWYRPENTVIVIAGDGEPAEFEALIKKHFSNWKGSGEAGVAPDFGDPDDQGDSSRLVIEPTLPRYISMAVVRPWEQVDDTIAYNQQLLIDLLALQMINRRLEARARAGGSYLQASVSQDDVSRSVDGTFINIVPLSDDWEAALRDVRGVIADATTQAPSEQDIAREIAEFDAALAIGVEGYATEAARKQADDIVNAVDIRETVATPQTALDVFRAMRNLYTPERLLESTQKLFEGTATRALLTSPTVVDEGKAKLAAALNEKVNAASNARVKQANLDFDDLPRIGRPGKIKSSEKIARFEIEKLILSNGVRVLLFPNKAERNKIMVNARFGRGYSGLDASEENLAWTGGMALMASGVGSLGQEELDAITTGRRIGLNFEIDDDAYEIKADTRAADLQDQLHLIAAKLQHPRWDKAPVIRGRAASLIGYDSFAASPQAVLQRDLEWLVRGKDPRWKTPDKDDFNALTPKDFKRFWKPILASGPIELMLFGDFDRDEAVASILKTFGALKKRKPDDMPEGITSPMFPKHRAAPEILVHKGDAERAAALIAWPTGGGLDNIRESRRLEVLVSIFNDRMFEILRSQEGASYSPQVINNWPVAFQSGGYISASSQLTPGNIDRFYGVAELIAKDLREKPVSPDELKRIVEPLRQLIARASSGNSFWMSQLEGASYNPKKFTVLRTLLSDYTVITPEEVQQLAQKYLKDSTEWKLMVLPEGNKKAAVNNDAASPTHSR</sequence>
<feature type="domain" description="Peptidase M16 N-terminal" evidence="9">
    <location>
        <begin position="99"/>
        <end position="233"/>
    </location>
</feature>
<accession>A0ABN1A878</accession>